<name>A0AAW1KFH0_POPJA</name>
<reference evidence="1 2" key="1">
    <citation type="journal article" date="2024" name="BMC Genomics">
        <title>De novo assembly and annotation of Popillia japonica's genome with initial clues to its potential as an invasive pest.</title>
        <authorList>
            <person name="Cucini C."/>
            <person name="Boschi S."/>
            <person name="Funari R."/>
            <person name="Cardaioli E."/>
            <person name="Iannotti N."/>
            <person name="Marturano G."/>
            <person name="Paoli F."/>
            <person name="Bruttini M."/>
            <person name="Carapelli A."/>
            <person name="Frati F."/>
            <person name="Nardi F."/>
        </authorList>
    </citation>
    <scope>NUCLEOTIDE SEQUENCE [LARGE SCALE GENOMIC DNA]</scope>
    <source>
        <strain evidence="1">DMR45628</strain>
    </source>
</reference>
<proteinExistence type="predicted"/>
<accession>A0AAW1KFH0</accession>
<organism evidence="1 2">
    <name type="scientific">Popillia japonica</name>
    <name type="common">Japanese beetle</name>
    <dbReference type="NCBI Taxonomy" id="7064"/>
    <lineage>
        <taxon>Eukaryota</taxon>
        <taxon>Metazoa</taxon>
        <taxon>Ecdysozoa</taxon>
        <taxon>Arthropoda</taxon>
        <taxon>Hexapoda</taxon>
        <taxon>Insecta</taxon>
        <taxon>Pterygota</taxon>
        <taxon>Neoptera</taxon>
        <taxon>Endopterygota</taxon>
        <taxon>Coleoptera</taxon>
        <taxon>Polyphaga</taxon>
        <taxon>Scarabaeiformia</taxon>
        <taxon>Scarabaeidae</taxon>
        <taxon>Rutelinae</taxon>
        <taxon>Popillia</taxon>
    </lineage>
</organism>
<dbReference type="EMBL" id="JASPKY010000249">
    <property type="protein sequence ID" value="KAK9716954.1"/>
    <property type="molecule type" value="Genomic_DNA"/>
</dbReference>
<gene>
    <name evidence="1" type="ORF">QE152_g24442</name>
</gene>
<protein>
    <submittedName>
        <fullName evidence="1">Uncharacterized protein</fullName>
    </submittedName>
</protein>
<keyword evidence="2" id="KW-1185">Reference proteome</keyword>
<dbReference type="Proteomes" id="UP001458880">
    <property type="component" value="Unassembled WGS sequence"/>
</dbReference>
<evidence type="ECO:0000313" key="2">
    <source>
        <dbReference type="Proteomes" id="UP001458880"/>
    </source>
</evidence>
<sequence length="136" mass="15525">MRVRRKRVRLLLPPGFSPVKRQTEGTKLQYNERPANVTTHYYIHKHNSTISPFFLAFFANANRPQKIGFSPSLPARPNGRRLAGAVRRSLRLLFADYSLRATLFFCLPDGTVVINPPGNSGYNLFNNESYRKLCAN</sequence>
<comment type="caution">
    <text evidence="1">The sequence shown here is derived from an EMBL/GenBank/DDBJ whole genome shotgun (WGS) entry which is preliminary data.</text>
</comment>
<evidence type="ECO:0000313" key="1">
    <source>
        <dbReference type="EMBL" id="KAK9716954.1"/>
    </source>
</evidence>
<dbReference type="AlphaFoldDB" id="A0AAW1KFH0"/>